<dbReference type="InterPro" id="IPR025851">
    <property type="entry name" value="SUKH-4"/>
</dbReference>
<gene>
    <name evidence="1" type="ORF">Kpho02_03580</name>
</gene>
<dbReference type="EMBL" id="BSSA01000001">
    <property type="protein sequence ID" value="GLW68059.1"/>
    <property type="molecule type" value="Genomic_DNA"/>
</dbReference>
<name>A0A9W6UY42_9ACTN</name>
<accession>A0A9W6UY42</accession>
<comment type="caution">
    <text evidence="1">The sequence shown here is derived from an EMBL/GenBank/DDBJ whole genome shotgun (WGS) entry which is preliminary data.</text>
</comment>
<sequence length="435" mass="47102">MGSARGGAGRKSWTAELPEAAREFLAGGGVAWEPVNEGAVRTFARYVREFAGEQEEVVLAGLRVVTGLGEHFRGPEYEALAAAYREAAEGRLAEVVRSARACADRLDVAAEVIAVAQSEAVEELTALAADRTRSAPARLAAARRCIARLEGHLGQYVEEQVNEGAIGQLLVVVERASRTPEEPGEGELRAAYGGRRGGGRNELVPDEVLRGARELQRIQERLPLLAEAFLARLATVDFEAPAGPDDGLLHEFLIDRGTAVAVFGAERMVTLDVRGPDGVGHRPTRVFLREVGLPEDTVFLELTEEFCGGEAETGDAFRGPHARPSDAAHWVHLGGFDEDTFHLDTATGGVYCVPEEAAPHLVASSLDRFVLALAALEAERPFYDPDRQRFEHLDPDGVQERFLALLRRTDPGVPTGPGSHWARVLEHVRAALDCY</sequence>
<dbReference type="AlphaFoldDB" id="A0A9W6UY42"/>
<organism evidence="1 2">
    <name type="scientific">Kitasatospora phosalacinea</name>
    <dbReference type="NCBI Taxonomy" id="2065"/>
    <lineage>
        <taxon>Bacteria</taxon>
        <taxon>Bacillati</taxon>
        <taxon>Actinomycetota</taxon>
        <taxon>Actinomycetes</taxon>
        <taxon>Kitasatosporales</taxon>
        <taxon>Streptomycetaceae</taxon>
        <taxon>Kitasatospora</taxon>
    </lineage>
</organism>
<dbReference type="Proteomes" id="UP001165041">
    <property type="component" value="Unassembled WGS sequence"/>
</dbReference>
<reference evidence="1" key="1">
    <citation type="submission" date="2023-02" db="EMBL/GenBank/DDBJ databases">
        <title>Kitasatospora phosalacinea NBRC 14627.</title>
        <authorList>
            <person name="Ichikawa N."/>
            <person name="Sato H."/>
            <person name="Tonouchi N."/>
        </authorList>
    </citation>
    <scope>NUCLEOTIDE SEQUENCE</scope>
    <source>
        <strain evidence="1">NBRC 14627</strain>
    </source>
</reference>
<evidence type="ECO:0000313" key="2">
    <source>
        <dbReference type="Proteomes" id="UP001165041"/>
    </source>
</evidence>
<protein>
    <submittedName>
        <fullName evidence="1">Uncharacterized protein</fullName>
    </submittedName>
</protein>
<dbReference type="Pfam" id="PF14435">
    <property type="entry name" value="SUKH-4"/>
    <property type="match status" value="1"/>
</dbReference>
<evidence type="ECO:0000313" key="1">
    <source>
        <dbReference type="EMBL" id="GLW68059.1"/>
    </source>
</evidence>
<proteinExistence type="predicted"/>
<dbReference type="RefSeq" id="WP_285732671.1">
    <property type="nucleotide sequence ID" value="NZ_BSSA01000001.1"/>
</dbReference>